<dbReference type="Proteomes" id="UP000803844">
    <property type="component" value="Unassembled WGS sequence"/>
</dbReference>
<dbReference type="PRINTS" id="PR00069">
    <property type="entry name" value="ALDKETRDTASE"/>
</dbReference>
<organism evidence="3 4">
    <name type="scientific">Cryphonectria parasitica (strain ATCC 38755 / EP155)</name>
    <dbReference type="NCBI Taxonomy" id="660469"/>
    <lineage>
        <taxon>Eukaryota</taxon>
        <taxon>Fungi</taxon>
        <taxon>Dikarya</taxon>
        <taxon>Ascomycota</taxon>
        <taxon>Pezizomycotina</taxon>
        <taxon>Sordariomycetes</taxon>
        <taxon>Sordariomycetidae</taxon>
        <taxon>Diaporthales</taxon>
        <taxon>Cryphonectriaceae</taxon>
        <taxon>Cryphonectria-Endothia species complex</taxon>
        <taxon>Cryphonectria</taxon>
    </lineage>
</organism>
<dbReference type="PANTHER" id="PTHR43364:SF4">
    <property type="entry name" value="NAD(P)-LINKED OXIDOREDUCTASE SUPERFAMILY PROTEIN"/>
    <property type="match status" value="1"/>
</dbReference>
<comment type="caution">
    <text evidence="3">The sequence shown here is derived from an EMBL/GenBank/DDBJ whole genome shotgun (WGS) entry which is preliminary data.</text>
</comment>
<keyword evidence="1" id="KW-0560">Oxidoreductase</keyword>
<protein>
    <submittedName>
        <fullName evidence="3">Aflatoxin B1 aldehyde reductase-like protein</fullName>
    </submittedName>
</protein>
<dbReference type="InterPro" id="IPR050523">
    <property type="entry name" value="AKR_Detox_Biosynth"/>
</dbReference>
<evidence type="ECO:0000313" key="3">
    <source>
        <dbReference type="EMBL" id="KAF3765239.1"/>
    </source>
</evidence>
<name>A0A9P4Y2E0_CRYP1</name>
<dbReference type="Gene3D" id="3.20.20.100">
    <property type="entry name" value="NADP-dependent oxidoreductase domain"/>
    <property type="match status" value="1"/>
</dbReference>
<dbReference type="GO" id="GO:0016491">
    <property type="term" value="F:oxidoreductase activity"/>
    <property type="evidence" value="ECO:0007669"/>
    <property type="project" value="UniProtKB-KW"/>
</dbReference>
<evidence type="ECO:0000256" key="1">
    <source>
        <dbReference type="ARBA" id="ARBA00023002"/>
    </source>
</evidence>
<dbReference type="SUPFAM" id="SSF51430">
    <property type="entry name" value="NAD(P)-linked oxidoreductase"/>
    <property type="match status" value="1"/>
</dbReference>
<accession>A0A9P4Y2E0</accession>
<dbReference type="PANTHER" id="PTHR43364">
    <property type="entry name" value="NADH-SPECIFIC METHYLGLYOXAL REDUCTASE-RELATED"/>
    <property type="match status" value="1"/>
</dbReference>
<sequence length="350" mass="38892">MPLVAASPTHRVILGLMTFGPDESTGARITSPEEYGKVLDLFQQRGYNEVDTARAYIDGKQEAFTREAGWKERGLTLATKVQYPSQPGENAADKVVESVETSLKELGTDCVDLLYLHAADRGTPFAETLEALDKLHKAGKFVRLGISNFTSFEVAEICMTCKYNGWVKPSVYQGMYNVLTRGIETELIPVCRRHGISIVVYNPIAGGLFSGKIKSKDMVPAEGRFSDTAQSGKRYRGRYYRDSTFNALRVIEQAVEKHGLTIIETALRWIVHHSGLQIKNGNDGIIIGVSSREQLGNNLDNIEKGPLPDDVIKSLDEAWQISKIDAVPYWHGNVEYQYDTKQVLYAPGAK</sequence>
<dbReference type="OrthoDB" id="2310150at2759"/>
<keyword evidence="4" id="KW-1185">Reference proteome</keyword>
<dbReference type="RefSeq" id="XP_040776200.1">
    <property type="nucleotide sequence ID" value="XM_040923545.1"/>
</dbReference>
<dbReference type="InterPro" id="IPR036812">
    <property type="entry name" value="NAD(P)_OxRdtase_dom_sf"/>
</dbReference>
<evidence type="ECO:0000259" key="2">
    <source>
        <dbReference type="Pfam" id="PF00248"/>
    </source>
</evidence>
<dbReference type="AlphaFoldDB" id="A0A9P4Y2E0"/>
<dbReference type="EMBL" id="MU032348">
    <property type="protein sequence ID" value="KAF3765239.1"/>
    <property type="molecule type" value="Genomic_DNA"/>
</dbReference>
<proteinExistence type="predicted"/>
<dbReference type="Pfam" id="PF00248">
    <property type="entry name" value="Aldo_ket_red"/>
    <property type="match status" value="1"/>
</dbReference>
<evidence type="ECO:0000313" key="4">
    <source>
        <dbReference type="Proteomes" id="UP000803844"/>
    </source>
</evidence>
<dbReference type="InterPro" id="IPR023210">
    <property type="entry name" value="NADP_OxRdtase_dom"/>
</dbReference>
<dbReference type="GeneID" id="63840674"/>
<feature type="domain" description="NADP-dependent oxidoreductase" evidence="2">
    <location>
        <begin position="12"/>
        <end position="319"/>
    </location>
</feature>
<dbReference type="CDD" id="cd19075">
    <property type="entry name" value="AKR_AKR7A1-5"/>
    <property type="match status" value="1"/>
</dbReference>
<dbReference type="InterPro" id="IPR020471">
    <property type="entry name" value="AKR"/>
</dbReference>
<reference evidence="3" key="1">
    <citation type="journal article" date="2020" name="Phytopathology">
        <title>Genome sequence of the chestnut blight fungus Cryphonectria parasitica EP155: A fundamental resource for an archetypical invasive plant pathogen.</title>
        <authorList>
            <person name="Crouch J.A."/>
            <person name="Dawe A."/>
            <person name="Aerts A."/>
            <person name="Barry K."/>
            <person name="Churchill A.C.L."/>
            <person name="Grimwood J."/>
            <person name="Hillman B."/>
            <person name="Milgroom M.G."/>
            <person name="Pangilinan J."/>
            <person name="Smith M."/>
            <person name="Salamov A."/>
            <person name="Schmutz J."/>
            <person name="Yadav J."/>
            <person name="Grigoriev I.V."/>
            <person name="Nuss D."/>
        </authorList>
    </citation>
    <scope>NUCLEOTIDE SEQUENCE</scope>
    <source>
        <strain evidence="3">EP155</strain>
    </source>
</reference>
<gene>
    <name evidence="3" type="ORF">M406DRAFT_356888</name>
</gene>